<proteinExistence type="predicted"/>
<dbReference type="OrthoDB" id="1751619at2"/>
<accession>A0A173T8L8</accession>
<protein>
    <submittedName>
        <fullName evidence="1">Uncharacterized protein</fullName>
    </submittedName>
</protein>
<dbReference type="RefSeq" id="WP_006783947.1">
    <property type="nucleotide sequence ID" value="NZ_CABJBH010000002.1"/>
</dbReference>
<sequence>MKLLTLIEIEVKKIIPWLISLFTLMTVLTGSLFFKEISDLKKKLIPTLLDSSIDDYVQNNGHVTLASILDNQILIIGIFILFAIIIICLGLYLWYKEWIGSSKRIYMLLSLKGQRTSILLSKLIVIILSVFVYYAIVLLNLGIGSLLLNTLLPDGLTGKHLVQGALLQSQFINFVLPLTMTDFIYKLLFVILMFGLISVFVLSDRSKRIFGIIFGIFYGIANIAVFLYTKSLFLFVDERFFVNFGFVLIGTVLSYGISTWLLNKKVSI</sequence>
<gene>
    <name evidence="1" type="ORF">GMA92_02380</name>
</gene>
<organism evidence="1 2">
    <name type="scientific">Turicibacter sanguinis</name>
    <dbReference type="NCBI Taxonomy" id="154288"/>
    <lineage>
        <taxon>Bacteria</taxon>
        <taxon>Bacillati</taxon>
        <taxon>Bacillota</taxon>
        <taxon>Erysipelotrichia</taxon>
        <taxon>Erysipelotrichales</taxon>
        <taxon>Turicibacteraceae</taxon>
        <taxon>Turicibacter</taxon>
    </lineage>
</organism>
<comment type="caution">
    <text evidence="1">The sequence shown here is derived from an EMBL/GenBank/DDBJ whole genome shotgun (WGS) entry which is preliminary data.</text>
</comment>
<reference evidence="1 2" key="1">
    <citation type="journal article" date="2019" name="Nat. Med.">
        <title>A library of human gut bacterial isolates paired with longitudinal multiomics data enables mechanistic microbiome research.</title>
        <authorList>
            <person name="Poyet M."/>
            <person name="Groussin M."/>
            <person name="Gibbons S.M."/>
            <person name="Avila-Pacheco J."/>
            <person name="Jiang X."/>
            <person name="Kearney S.M."/>
            <person name="Perrotta A.R."/>
            <person name="Berdy B."/>
            <person name="Zhao S."/>
            <person name="Lieberman T.D."/>
            <person name="Swanson P.K."/>
            <person name="Smith M."/>
            <person name="Roesemann S."/>
            <person name="Alexander J.E."/>
            <person name="Rich S.A."/>
            <person name="Livny J."/>
            <person name="Vlamakis H."/>
            <person name="Clish C."/>
            <person name="Bullock K."/>
            <person name="Deik A."/>
            <person name="Scott J."/>
            <person name="Pierce K.A."/>
            <person name="Xavier R.J."/>
            <person name="Alm E.J."/>
        </authorList>
    </citation>
    <scope>NUCLEOTIDE SEQUENCE [LARGE SCALE GENOMIC DNA]</scope>
    <source>
        <strain evidence="1 2">BIOML-A198</strain>
    </source>
</reference>
<dbReference type="EMBL" id="WMQE01000003">
    <property type="protein sequence ID" value="MTK20286.1"/>
    <property type="molecule type" value="Genomic_DNA"/>
</dbReference>
<evidence type="ECO:0000313" key="2">
    <source>
        <dbReference type="Proteomes" id="UP000487649"/>
    </source>
</evidence>
<dbReference type="AlphaFoldDB" id="A0A173T8L8"/>
<dbReference type="Proteomes" id="UP000487649">
    <property type="component" value="Unassembled WGS sequence"/>
</dbReference>
<name>A0A173T8L8_9FIRM</name>
<evidence type="ECO:0000313" key="1">
    <source>
        <dbReference type="EMBL" id="MTK20286.1"/>
    </source>
</evidence>